<dbReference type="Gene3D" id="3.40.50.300">
    <property type="entry name" value="P-loop containing nucleotide triphosphate hydrolases"/>
    <property type="match status" value="1"/>
</dbReference>
<dbReference type="GO" id="GO:0008655">
    <property type="term" value="P:pyrimidine-containing compound salvage"/>
    <property type="evidence" value="ECO:0007669"/>
    <property type="project" value="UniProtKB-ARBA"/>
</dbReference>
<evidence type="ECO:0000256" key="3">
    <source>
        <dbReference type="ARBA" id="ARBA00012137"/>
    </source>
</evidence>
<dbReference type="NCBIfam" id="NF004018">
    <property type="entry name" value="PRK05480.1"/>
    <property type="match status" value="1"/>
</dbReference>
<dbReference type="CDD" id="cd02023">
    <property type="entry name" value="UMPK"/>
    <property type="match status" value="1"/>
</dbReference>
<name>A0AB34JEN0_PRYPA</name>
<evidence type="ECO:0000259" key="7">
    <source>
        <dbReference type="Pfam" id="PF00485"/>
    </source>
</evidence>
<dbReference type="GO" id="GO:0005524">
    <property type="term" value="F:ATP binding"/>
    <property type="evidence" value="ECO:0007669"/>
    <property type="project" value="InterPro"/>
</dbReference>
<evidence type="ECO:0000256" key="5">
    <source>
        <dbReference type="ARBA" id="ARBA00022741"/>
    </source>
</evidence>
<evidence type="ECO:0000256" key="4">
    <source>
        <dbReference type="ARBA" id="ARBA00022679"/>
    </source>
</evidence>
<dbReference type="PRINTS" id="PR00988">
    <property type="entry name" value="URIDINKINASE"/>
</dbReference>
<sequence length="252" mass="27784">MLSVLPLLASVLQQAGLPRRHADTIAPFCIGVAGATASGKSSVVAKVVDRVSSEGVAAITQDCFYRDLSAEEREAAYASNYNFDHPAAFDFEQQVRVMRQLRSGHKAAVAVPSYDFNTHSRLGHEHDQFIEAPRIVIFEGILALHDPELRSLFDMKIFVDADADVRLARRIRRDMESRGRDLRGILQQYEQFVKPSTEAFVLPTKMYADVVVPRGAENTVAIDLIANHINSLLGERGVITTPSGLHSTIGIN</sequence>
<comment type="caution">
    <text evidence="9">The sequence shown here is derived from an EMBL/GenBank/DDBJ whole genome shotgun (WGS) entry which is preliminary data.</text>
</comment>
<keyword evidence="5" id="KW-0547">Nucleotide-binding</keyword>
<comment type="pathway">
    <text evidence="2">Pyrimidine metabolism; CTP biosynthesis via salvage pathway; CTP from cytidine: step 1/3.</text>
</comment>
<dbReference type="Proteomes" id="UP001515480">
    <property type="component" value="Unassembled WGS sequence"/>
</dbReference>
<dbReference type="FunFam" id="3.40.50.300:FF:000339">
    <property type="entry name" value="Uridine kinase"/>
    <property type="match status" value="1"/>
</dbReference>
<dbReference type="EMBL" id="JBGBPQ010000008">
    <property type="protein sequence ID" value="KAL1520299.1"/>
    <property type="molecule type" value="Genomic_DNA"/>
</dbReference>
<evidence type="ECO:0000313" key="8">
    <source>
        <dbReference type="EMBL" id="KAL1520299.1"/>
    </source>
</evidence>
<dbReference type="EC" id="2.7.1.48" evidence="3"/>
<evidence type="ECO:0000256" key="1">
    <source>
        <dbReference type="ARBA" id="ARBA00004690"/>
    </source>
</evidence>
<dbReference type="InterPro" id="IPR000764">
    <property type="entry name" value="Uridine_kinase-like"/>
</dbReference>
<dbReference type="EMBL" id="JBGBPQ010000008">
    <property type="protein sequence ID" value="KAL1520304.1"/>
    <property type="molecule type" value="Genomic_DNA"/>
</dbReference>
<dbReference type="SUPFAM" id="SSF52540">
    <property type="entry name" value="P-loop containing nucleoside triphosphate hydrolases"/>
    <property type="match status" value="1"/>
</dbReference>
<evidence type="ECO:0000256" key="2">
    <source>
        <dbReference type="ARBA" id="ARBA00004784"/>
    </source>
</evidence>
<proteinExistence type="predicted"/>
<keyword evidence="6" id="KW-0418">Kinase</keyword>
<organism evidence="9 10">
    <name type="scientific">Prymnesium parvum</name>
    <name type="common">Toxic golden alga</name>
    <dbReference type="NCBI Taxonomy" id="97485"/>
    <lineage>
        <taxon>Eukaryota</taxon>
        <taxon>Haptista</taxon>
        <taxon>Haptophyta</taxon>
        <taxon>Prymnesiophyceae</taxon>
        <taxon>Prymnesiales</taxon>
        <taxon>Prymnesiaceae</taxon>
        <taxon>Prymnesium</taxon>
    </lineage>
</organism>
<evidence type="ECO:0000256" key="6">
    <source>
        <dbReference type="ARBA" id="ARBA00022777"/>
    </source>
</evidence>
<dbReference type="Pfam" id="PF00485">
    <property type="entry name" value="PRK"/>
    <property type="match status" value="1"/>
</dbReference>
<evidence type="ECO:0000313" key="9">
    <source>
        <dbReference type="EMBL" id="KAL1520304.1"/>
    </source>
</evidence>
<keyword evidence="4" id="KW-0808">Transferase</keyword>
<dbReference type="GO" id="GO:0004849">
    <property type="term" value="F:uridine kinase activity"/>
    <property type="evidence" value="ECO:0007669"/>
    <property type="project" value="UniProtKB-EC"/>
</dbReference>
<accession>A0AB34JEN0</accession>
<protein>
    <recommendedName>
        <fullName evidence="3">uridine/cytidine kinase</fullName>
        <ecNumber evidence="3">2.7.1.48</ecNumber>
    </recommendedName>
</protein>
<comment type="pathway">
    <text evidence="1">Pyrimidine metabolism; UMP biosynthesis via salvage pathway; UMP from uridine: step 1/1.</text>
</comment>
<keyword evidence="10" id="KW-1185">Reference proteome</keyword>
<feature type="domain" description="Phosphoribulokinase/uridine kinase" evidence="7">
    <location>
        <begin position="30"/>
        <end position="220"/>
    </location>
</feature>
<evidence type="ECO:0000313" key="10">
    <source>
        <dbReference type="Proteomes" id="UP001515480"/>
    </source>
</evidence>
<gene>
    <name evidence="8" type="ORF">AB1Y20_021891</name>
    <name evidence="9" type="ORF">AB1Y20_021896</name>
</gene>
<dbReference type="AlphaFoldDB" id="A0AB34JEN0"/>
<reference evidence="9 10" key="1">
    <citation type="journal article" date="2024" name="Science">
        <title>Giant polyketide synthase enzymes in the biosynthesis of giant marine polyether toxins.</title>
        <authorList>
            <person name="Fallon T.R."/>
            <person name="Shende V.V."/>
            <person name="Wierzbicki I.H."/>
            <person name="Pendleton A.L."/>
            <person name="Watervoot N.F."/>
            <person name="Auber R.P."/>
            <person name="Gonzalez D.J."/>
            <person name="Wisecaver J.H."/>
            <person name="Moore B.S."/>
        </authorList>
    </citation>
    <scope>NUCLEOTIDE SEQUENCE [LARGE SCALE GENOMIC DNA]</scope>
    <source>
        <strain evidence="9 10">12B1</strain>
    </source>
</reference>
<dbReference type="InterPro" id="IPR027417">
    <property type="entry name" value="P-loop_NTPase"/>
</dbReference>
<dbReference type="PANTHER" id="PTHR10285">
    <property type="entry name" value="URIDINE KINASE"/>
    <property type="match status" value="1"/>
</dbReference>
<dbReference type="InterPro" id="IPR006083">
    <property type="entry name" value="PRK/URK"/>
</dbReference>